<keyword evidence="6" id="KW-0326">Glycosidase</keyword>
<evidence type="ECO:0000256" key="1">
    <source>
        <dbReference type="ARBA" id="ARBA00000382"/>
    </source>
</evidence>
<comment type="catalytic activity">
    <reaction evidence="1">
        <text>Hydrolysis of (1-&gt;3)-beta-D-glucosidic linkages in (1-&gt;3)-beta-D-glucans.</text>
        <dbReference type="EC" id="3.2.1.39"/>
    </reaction>
</comment>
<dbReference type="GO" id="GO:0071555">
    <property type="term" value="P:cell wall organization"/>
    <property type="evidence" value="ECO:0007669"/>
    <property type="project" value="UniProtKB-KW"/>
</dbReference>
<protein>
    <recommendedName>
        <fullName evidence="3">glucan endo-1,3-beta-D-glucosidase</fullName>
        <ecNumber evidence="3">3.2.1.39</ecNumber>
    </recommendedName>
</protein>
<dbReference type="PANTHER" id="PTHR31983:SF0">
    <property type="entry name" value="GLUCAN ENDO-1,3-BETA-D-GLUCOSIDASE 2"/>
    <property type="match status" value="1"/>
</dbReference>
<evidence type="ECO:0000256" key="5">
    <source>
        <dbReference type="ARBA" id="ARBA00023277"/>
    </source>
</evidence>
<evidence type="ECO:0000256" key="3">
    <source>
        <dbReference type="ARBA" id="ARBA00012780"/>
    </source>
</evidence>
<keyword evidence="4 11" id="KW-0378">Hydrolase</keyword>
<keyword evidence="5" id="KW-0119">Carbohydrate metabolism</keyword>
<proteinExistence type="inferred from homology"/>
<dbReference type="GO" id="GO:0042973">
    <property type="term" value="F:glucan endo-1,3-beta-D-glucosidase activity"/>
    <property type="evidence" value="ECO:0007669"/>
    <property type="project" value="UniProtKB-EC"/>
</dbReference>
<keyword evidence="7" id="KW-0961">Cell wall biogenesis/degradation</keyword>
<evidence type="ECO:0000256" key="7">
    <source>
        <dbReference type="ARBA" id="ARBA00023316"/>
    </source>
</evidence>
<reference evidence="11" key="1">
    <citation type="journal article" date="2020" name="Stud. Mycol.">
        <title>101 Dothideomycetes genomes: a test case for predicting lifestyles and emergence of pathogens.</title>
        <authorList>
            <person name="Haridas S."/>
            <person name="Albert R."/>
            <person name="Binder M."/>
            <person name="Bloem J."/>
            <person name="Labutti K."/>
            <person name="Salamov A."/>
            <person name="Andreopoulos B."/>
            <person name="Baker S."/>
            <person name="Barry K."/>
            <person name="Bills G."/>
            <person name="Bluhm B."/>
            <person name="Cannon C."/>
            <person name="Castanera R."/>
            <person name="Culley D."/>
            <person name="Daum C."/>
            <person name="Ezra D."/>
            <person name="Gonzalez J."/>
            <person name="Henrissat B."/>
            <person name="Kuo A."/>
            <person name="Liang C."/>
            <person name="Lipzen A."/>
            <person name="Lutzoni F."/>
            <person name="Magnuson J."/>
            <person name="Mondo S."/>
            <person name="Nolan M."/>
            <person name="Ohm R."/>
            <person name="Pangilinan J."/>
            <person name="Park H.-J."/>
            <person name="Ramirez L."/>
            <person name="Alfaro M."/>
            <person name="Sun H."/>
            <person name="Tritt A."/>
            <person name="Yoshinaga Y."/>
            <person name="Zwiers L.-H."/>
            <person name="Turgeon B."/>
            <person name="Goodwin S."/>
            <person name="Spatafora J."/>
            <person name="Crous P."/>
            <person name="Grigoriev I."/>
        </authorList>
    </citation>
    <scope>NUCLEOTIDE SEQUENCE</scope>
    <source>
        <strain evidence="11">ATCC 74209</strain>
    </source>
</reference>
<dbReference type="EC" id="3.2.1.39" evidence="3"/>
<dbReference type="InterPro" id="IPR040451">
    <property type="entry name" value="GH81_N"/>
</dbReference>
<dbReference type="Gene3D" id="1.20.5.420">
    <property type="entry name" value="Immunoglobulin FC, subunit C"/>
    <property type="match status" value="1"/>
</dbReference>
<evidence type="ECO:0000256" key="6">
    <source>
        <dbReference type="ARBA" id="ARBA00023295"/>
    </source>
</evidence>
<sequence length="766" mass="86683">MDSCMRIPLFAPKLRNTEEDTIFTPMATSVVAPAEIPQFPNHPIVPKGVIDEPKKPIQTNKFYANWLFAEQTSPIYTHPYSLVVQQGWQPALNWGMGISHMDANDIMFAEGTPPVQFYTHPLTTSLIISARELADHTRLETTNLSAFFILGHLKSQTTPVISFPCYQGMGFVTAIYTNATANIQSKKLYRQVEGPIAVNVGVKYRLTLEDDTVWLMYVVPSKGYGAAVFHLEDSGNFVGPPYWSGTVQIAKNPSGADGEAVYDKAAGSHATKVHINAVTTTDGRAAKYLLSYTIVGTNPHLLFALPHHMDSLDFHTSGKKTCLKMRTRTKGMATGLLTDTLAMIETDLPVTLGFAPWSPGKGEILHMPDDAWPAVLYALQREIPIAPTGKLESMYYTGKSLAKYASIVWIANEVVKEPIGALQSLNSLKTVYLKFVKNWQANSLVYDTRWKGVVESLGYRAAQQDIDFGNTKYNDHHSHWGYFVYTAAVIATCDPNWLRDGSNYEWVQMLVKDFANGWQEDPTYPFSRHFDWYHGHSWAKGLYHSDDGKDQESTSEDGFASYALKLWGRAIGDSNMESRGNLMLAIQARSFQHYFYMQNNNSVHPSQFIGNKIAGIMFENKADHTTYFGQDAEFVSGIHMLPSLPYLAYIRKHQFVKEEWDTYFSNNRVNNIRGGWRGVLYANLALIDPKAAWQFFLTGVYGEWHGEYLEDGQSMTWLLLWTAALGGAQEGFWRHLERRAWEIFAERRIERARIKADLKKERELRL</sequence>
<dbReference type="Proteomes" id="UP000799536">
    <property type="component" value="Unassembled WGS sequence"/>
</dbReference>
<dbReference type="EMBL" id="ML993905">
    <property type="protein sequence ID" value="KAF2203362.1"/>
    <property type="molecule type" value="Genomic_DNA"/>
</dbReference>
<evidence type="ECO:0000313" key="11">
    <source>
        <dbReference type="EMBL" id="KAF2203362.1"/>
    </source>
</evidence>
<dbReference type="AlphaFoldDB" id="A0A9P4MUS7"/>
<dbReference type="OrthoDB" id="4473401at2759"/>
<comment type="caution">
    <text evidence="11">The sequence shown here is derived from an EMBL/GenBank/DDBJ whole genome shotgun (WGS) entry which is preliminary data.</text>
</comment>
<dbReference type="GO" id="GO:0052861">
    <property type="term" value="F:endo-1,3(4)-beta-glucanase activity"/>
    <property type="evidence" value="ECO:0007669"/>
    <property type="project" value="InterPro"/>
</dbReference>
<evidence type="ECO:0000256" key="8">
    <source>
        <dbReference type="ARBA" id="ARBA00023326"/>
    </source>
</evidence>
<evidence type="ECO:0000259" key="10">
    <source>
        <dbReference type="Pfam" id="PF17652"/>
    </source>
</evidence>
<dbReference type="PANTHER" id="PTHR31983">
    <property type="entry name" value="ENDO-1,3(4)-BETA-GLUCANASE 1"/>
    <property type="match status" value="1"/>
</dbReference>
<dbReference type="GO" id="GO:0000272">
    <property type="term" value="P:polysaccharide catabolic process"/>
    <property type="evidence" value="ECO:0007669"/>
    <property type="project" value="UniProtKB-KW"/>
</dbReference>
<evidence type="ECO:0000313" key="12">
    <source>
        <dbReference type="Proteomes" id="UP000799536"/>
    </source>
</evidence>
<comment type="similarity">
    <text evidence="2">Belongs to the glycosyl hydrolase 81 family.</text>
</comment>
<feature type="domain" description="Glycosyl hydrolase family 81 N-terminal" evidence="9">
    <location>
        <begin position="42"/>
        <end position="359"/>
    </location>
</feature>
<keyword evidence="8" id="KW-0624">Polysaccharide degradation</keyword>
<organism evidence="11 12">
    <name type="scientific">Delitschia confertaspora ATCC 74209</name>
    <dbReference type="NCBI Taxonomy" id="1513339"/>
    <lineage>
        <taxon>Eukaryota</taxon>
        <taxon>Fungi</taxon>
        <taxon>Dikarya</taxon>
        <taxon>Ascomycota</taxon>
        <taxon>Pezizomycotina</taxon>
        <taxon>Dothideomycetes</taxon>
        <taxon>Pleosporomycetidae</taxon>
        <taxon>Pleosporales</taxon>
        <taxon>Delitschiaceae</taxon>
        <taxon>Delitschia</taxon>
    </lineage>
</organism>
<name>A0A9P4MUS7_9PLEO</name>
<evidence type="ECO:0000256" key="4">
    <source>
        <dbReference type="ARBA" id="ARBA00022801"/>
    </source>
</evidence>
<dbReference type="InterPro" id="IPR040720">
    <property type="entry name" value="GH81_C"/>
</dbReference>
<dbReference type="GO" id="GO:0009986">
    <property type="term" value="C:cell surface"/>
    <property type="evidence" value="ECO:0007669"/>
    <property type="project" value="TreeGrafter"/>
</dbReference>
<dbReference type="Pfam" id="PF03639">
    <property type="entry name" value="Glyco_hydro_81"/>
    <property type="match status" value="1"/>
</dbReference>
<dbReference type="Gene3D" id="1.10.287.1170">
    <property type="entry name" value="glycoside hydrolase family 81 endo-[beta] glucanase"/>
    <property type="match status" value="1"/>
</dbReference>
<evidence type="ECO:0000259" key="9">
    <source>
        <dbReference type="Pfam" id="PF03639"/>
    </source>
</evidence>
<dbReference type="Gene3D" id="2.70.98.30">
    <property type="entry name" value="Golgi alpha-mannosidase II, domain 4"/>
    <property type="match status" value="1"/>
</dbReference>
<keyword evidence="12" id="KW-1185">Reference proteome</keyword>
<dbReference type="Pfam" id="PF17652">
    <property type="entry name" value="Glyco_hydro81C"/>
    <property type="match status" value="1"/>
</dbReference>
<dbReference type="PROSITE" id="PS52008">
    <property type="entry name" value="GH81"/>
    <property type="match status" value="1"/>
</dbReference>
<dbReference type="InterPro" id="IPR005200">
    <property type="entry name" value="Endo-beta-glucanase"/>
</dbReference>
<accession>A0A9P4MUS7</accession>
<gene>
    <name evidence="11" type="ORF">GQ43DRAFT_499377</name>
</gene>
<evidence type="ECO:0000256" key="2">
    <source>
        <dbReference type="ARBA" id="ARBA00010730"/>
    </source>
</evidence>
<feature type="domain" description="Glycosyl hydrolase family 81 C-terminal" evidence="10">
    <location>
        <begin position="386"/>
        <end position="719"/>
    </location>
</feature>